<reference evidence="3 4" key="1">
    <citation type="submission" date="2023-08" db="EMBL/GenBank/DDBJ databases">
        <title>Complete Genome and Methylome dissection of Serratia fonticola NEB369.</title>
        <authorList>
            <person name="Fomenkov A."/>
            <person name="Roberts R.D."/>
        </authorList>
    </citation>
    <scope>NUCLEOTIDE SEQUENCE [LARGE SCALE GENOMIC DNA]</scope>
    <source>
        <strain evidence="3 4">NEB369</strain>
    </source>
</reference>
<dbReference type="SUPFAM" id="SSF56219">
    <property type="entry name" value="DNase I-like"/>
    <property type="match status" value="1"/>
</dbReference>
<gene>
    <name evidence="3" type="ORF">RFB13_23695</name>
</gene>
<dbReference type="PANTHER" id="PTHR14859">
    <property type="entry name" value="CALCOFLUOR WHITE HYPERSENSITIVE PROTEIN PRECURSOR"/>
    <property type="match status" value="1"/>
</dbReference>
<sequence length="301" mass="33209">MKIKRLSYLISAGFLASFSLHANTGLTGSEILAVEKGGTPDKIYTTKKPTIKIATYNIGKNETSDNVTDLTTLSQAIKHIDADVIAVEEIDNKTARSGKVDQLAELAKANGLYYAYGKALDFDGGEYGVGLLSKYKIDKSQVIKLPSGDAEQRVALLSQITKPGFDSPIIVMVTHLDWQKDPAVRLGQARYILDLSIGDAPSDFANIATSVKILAGDFNSTQNEQPIKEIQYFWDPVMKPDVDSRTWPAINPALDIDHIFTFKGQKWNIKNIEIPHNSNKFQWATASDHLPVIAELELTEQ</sequence>
<feature type="chain" id="PRO_5045584403" evidence="1">
    <location>
        <begin position="23"/>
        <end position="301"/>
    </location>
</feature>
<keyword evidence="4" id="KW-1185">Reference proteome</keyword>
<proteinExistence type="predicted"/>
<keyword evidence="3" id="KW-0378">Hydrolase</keyword>
<dbReference type="GO" id="GO:0004519">
    <property type="term" value="F:endonuclease activity"/>
    <property type="evidence" value="ECO:0007669"/>
    <property type="project" value="UniProtKB-KW"/>
</dbReference>
<keyword evidence="3" id="KW-0255">Endonuclease</keyword>
<organism evidence="3 4">
    <name type="scientific">Serratia fonticola</name>
    <dbReference type="NCBI Taxonomy" id="47917"/>
    <lineage>
        <taxon>Bacteria</taxon>
        <taxon>Pseudomonadati</taxon>
        <taxon>Pseudomonadota</taxon>
        <taxon>Gammaproteobacteria</taxon>
        <taxon>Enterobacterales</taxon>
        <taxon>Yersiniaceae</taxon>
        <taxon>Serratia</taxon>
    </lineage>
</organism>
<dbReference type="InterPro" id="IPR005135">
    <property type="entry name" value="Endo/exonuclease/phosphatase"/>
</dbReference>
<dbReference type="RefSeq" id="WP_161711741.1">
    <property type="nucleotide sequence ID" value="NZ_CP133586.1"/>
</dbReference>
<dbReference type="Proteomes" id="UP001235341">
    <property type="component" value="Chromosome"/>
</dbReference>
<accession>A0ABY9PLR9</accession>
<evidence type="ECO:0000313" key="4">
    <source>
        <dbReference type="Proteomes" id="UP001235341"/>
    </source>
</evidence>
<evidence type="ECO:0000259" key="2">
    <source>
        <dbReference type="Pfam" id="PF03372"/>
    </source>
</evidence>
<dbReference type="Gene3D" id="3.60.10.10">
    <property type="entry name" value="Endonuclease/exonuclease/phosphatase"/>
    <property type="match status" value="1"/>
</dbReference>
<evidence type="ECO:0000313" key="3">
    <source>
        <dbReference type="EMBL" id="WMT14165.1"/>
    </source>
</evidence>
<dbReference type="InterPro" id="IPR036691">
    <property type="entry name" value="Endo/exonu/phosph_ase_sf"/>
</dbReference>
<protein>
    <submittedName>
        <fullName evidence="3">Endonuclease/exonuclease/phosphatase family protein</fullName>
    </submittedName>
</protein>
<keyword evidence="3" id="KW-0540">Nuclease</keyword>
<feature type="signal peptide" evidence="1">
    <location>
        <begin position="1"/>
        <end position="22"/>
    </location>
</feature>
<name>A0ABY9PLR9_SERFO</name>
<dbReference type="Pfam" id="PF03372">
    <property type="entry name" value="Exo_endo_phos"/>
    <property type="match status" value="1"/>
</dbReference>
<feature type="domain" description="Endonuclease/exonuclease/phosphatase" evidence="2">
    <location>
        <begin position="54"/>
        <end position="289"/>
    </location>
</feature>
<dbReference type="PANTHER" id="PTHR14859:SF15">
    <property type="entry name" value="ENDONUCLEASE_EXONUCLEASE_PHOSPHATASE DOMAIN-CONTAINING PROTEIN"/>
    <property type="match status" value="1"/>
</dbReference>
<evidence type="ECO:0000256" key="1">
    <source>
        <dbReference type="SAM" id="SignalP"/>
    </source>
</evidence>
<dbReference type="EMBL" id="CP133586">
    <property type="protein sequence ID" value="WMT14165.1"/>
    <property type="molecule type" value="Genomic_DNA"/>
</dbReference>
<keyword evidence="1" id="KW-0732">Signal</keyword>
<dbReference type="InterPro" id="IPR051916">
    <property type="entry name" value="GPI-anchor_lipid_remodeler"/>
</dbReference>